<feature type="compositionally biased region" description="Low complexity" evidence="1">
    <location>
        <begin position="33"/>
        <end position="44"/>
    </location>
</feature>
<feature type="compositionally biased region" description="Basic and acidic residues" evidence="1">
    <location>
        <begin position="468"/>
        <end position="478"/>
    </location>
</feature>
<evidence type="ECO:0000259" key="2">
    <source>
        <dbReference type="Pfam" id="PF10650"/>
    </source>
</evidence>
<feature type="region of interest" description="Disordered" evidence="1">
    <location>
        <begin position="343"/>
        <end position="408"/>
    </location>
</feature>
<feature type="domain" description="Putative zinc-finger" evidence="2">
    <location>
        <begin position="689"/>
        <end position="710"/>
    </location>
</feature>
<name>A0A261Y1D7_9FUNG</name>
<dbReference type="EMBL" id="MVBO01000042">
    <property type="protein sequence ID" value="OZJ04388.1"/>
    <property type="molecule type" value="Genomic_DNA"/>
</dbReference>
<feature type="compositionally biased region" description="Polar residues" evidence="1">
    <location>
        <begin position="245"/>
        <end position="255"/>
    </location>
</feature>
<dbReference type="Proteomes" id="UP000242875">
    <property type="component" value="Unassembled WGS sequence"/>
</dbReference>
<dbReference type="OrthoDB" id="1922977at2759"/>
<keyword evidence="4" id="KW-1185">Reference proteome</keyword>
<feature type="region of interest" description="Disordered" evidence="1">
    <location>
        <begin position="468"/>
        <end position="500"/>
    </location>
</feature>
<feature type="region of interest" description="Disordered" evidence="1">
    <location>
        <begin position="64"/>
        <end position="83"/>
    </location>
</feature>
<organism evidence="3 4">
    <name type="scientific">Bifiguratus adelaidae</name>
    <dbReference type="NCBI Taxonomy" id="1938954"/>
    <lineage>
        <taxon>Eukaryota</taxon>
        <taxon>Fungi</taxon>
        <taxon>Fungi incertae sedis</taxon>
        <taxon>Mucoromycota</taxon>
        <taxon>Mucoromycotina</taxon>
        <taxon>Endogonomycetes</taxon>
        <taxon>Endogonales</taxon>
        <taxon>Endogonales incertae sedis</taxon>
        <taxon>Bifiguratus</taxon>
    </lineage>
</organism>
<feature type="region of interest" description="Disordered" evidence="1">
    <location>
        <begin position="305"/>
        <end position="328"/>
    </location>
</feature>
<feature type="region of interest" description="Disordered" evidence="1">
    <location>
        <begin position="524"/>
        <end position="553"/>
    </location>
</feature>
<proteinExistence type="predicted"/>
<dbReference type="AlphaFoldDB" id="A0A261Y1D7"/>
<comment type="caution">
    <text evidence="3">The sequence shown here is derived from an EMBL/GenBank/DDBJ whole genome shotgun (WGS) entry which is preliminary data.</text>
</comment>
<accession>A0A261Y1D7</accession>
<dbReference type="InterPro" id="IPR019607">
    <property type="entry name" value="Putative_zinc-finger_domain"/>
</dbReference>
<reference evidence="3 4" key="1">
    <citation type="journal article" date="2017" name="Mycologia">
        <title>Bifiguratus adelaidae, gen. et sp. nov., a new member of Mucoromycotina in endophytic and soil-dwelling habitats.</title>
        <authorList>
            <person name="Torres-Cruz T.J."/>
            <person name="Billingsley Tobias T.L."/>
            <person name="Almatruk M."/>
            <person name="Hesse C."/>
            <person name="Kuske C.R."/>
            <person name="Desiro A."/>
            <person name="Benucci G.M."/>
            <person name="Bonito G."/>
            <person name="Stajich J.E."/>
            <person name="Dunlap C."/>
            <person name="Arnold A.E."/>
            <person name="Porras-Alfaro A."/>
        </authorList>
    </citation>
    <scope>NUCLEOTIDE SEQUENCE [LARGE SCALE GENOMIC DNA]</scope>
    <source>
        <strain evidence="3 4">AZ0501</strain>
    </source>
</reference>
<feature type="region of interest" description="Disordered" evidence="1">
    <location>
        <begin position="239"/>
        <end position="260"/>
    </location>
</feature>
<gene>
    <name evidence="3" type="ORF">BZG36_02409</name>
</gene>
<feature type="compositionally biased region" description="Basic and acidic residues" evidence="1">
    <location>
        <begin position="392"/>
        <end position="404"/>
    </location>
</feature>
<dbReference type="Pfam" id="PF10650">
    <property type="entry name" value="zf-C3H1"/>
    <property type="match status" value="1"/>
</dbReference>
<feature type="compositionally biased region" description="Polar residues" evidence="1">
    <location>
        <begin position="345"/>
        <end position="355"/>
    </location>
</feature>
<feature type="compositionally biased region" description="Polar residues" evidence="1">
    <location>
        <begin position="16"/>
        <end position="32"/>
    </location>
</feature>
<evidence type="ECO:0000256" key="1">
    <source>
        <dbReference type="SAM" id="MobiDB-lite"/>
    </source>
</evidence>
<sequence length="802" mass="88697">MTMGTTSQLELLRQKALQSMGGNTQSQSDQEMPSSQATSSPPQAQHRKKKSASEFEDLLNDYERRKIKSAQGHLERKKKTESLTSMTVAYSSPQPLIPSPPNPVNKPTQPMSEVDLEQLVMELVQLGTTAEELLQHGISQEFVERMLKKYGVLDVDQPAPPSVHIRDHALNHTSSLYDNTIMPTDGLAPEQTELANAASMSDESEVDMEIEEPESPVFKTRKLLHKPDMPDMTADDPNRVHDSQELISPQPSKPSIFNFPDKSPNQGHVIDLSDDEDDDECATIFAGIDMPIKTLKAAMVGPVTQPRRSIPRAKSGSAHHHATALQASITEMKDRIKKLEELRSAAQQSKSSPEGTSPVAVRSKSAPLTPRMEAGTETVQEVPTVPSPSPDQKSKATVPERKQASETLSTMVKLRSNLERQIQDNKAELLTAEEELEGLRKKVATAESKISARQKLLDDLERMRKNVQESIQRHEAKVAAETSQDDTPKDGPVCSYEAPAANQADTASLDKTRILDVTRNATCNVGESEEATPLASEEPMSVATSSPPPRPLPVKDPIYVPAATRALRQSDPNGGPLSEDVWAKVFQSVNELRQKYGEASNQTNFDSVKGSIDWEQVLSAEAYKDVAGITAPSATPQMEKQPERTAQAGTYFKPYKSRLSHLRSYQLFADSSVDSVGMWNPKWDKDQKLCRYETAGGACNDPTCQAMHFRDIKIRGRYPTIGLRFAIPECFLDDAVLLEMVSYGVSQDTAANILYYMELADLLEWAKAKSYTRHMLILAVQRFRVAFLKDPSRRVALRAGPG</sequence>
<feature type="region of interest" description="Disordered" evidence="1">
    <location>
        <begin position="1"/>
        <end position="57"/>
    </location>
</feature>
<protein>
    <recommendedName>
        <fullName evidence="2">Putative zinc-finger domain-containing protein</fullName>
    </recommendedName>
</protein>
<evidence type="ECO:0000313" key="3">
    <source>
        <dbReference type="EMBL" id="OZJ04388.1"/>
    </source>
</evidence>
<evidence type="ECO:0000313" key="4">
    <source>
        <dbReference type="Proteomes" id="UP000242875"/>
    </source>
</evidence>